<feature type="transmembrane region" description="Helical" evidence="1">
    <location>
        <begin position="18"/>
        <end position="34"/>
    </location>
</feature>
<accession>H2XV75</accession>
<dbReference type="InParanoid" id="H2XV75"/>
<sequence>MPILNHHFVLCNTKFVRYYYSIMGLYLLLIQYMYRGSR</sequence>
<proteinExistence type="predicted"/>
<reference evidence="2" key="2">
    <citation type="submission" date="2025-08" db="UniProtKB">
        <authorList>
            <consortium name="Ensembl"/>
        </authorList>
    </citation>
    <scope>IDENTIFICATION</scope>
</reference>
<keyword evidence="1" id="KW-0472">Membrane</keyword>
<organism evidence="2 3">
    <name type="scientific">Ciona intestinalis</name>
    <name type="common">Transparent sea squirt</name>
    <name type="synonym">Ascidia intestinalis</name>
    <dbReference type="NCBI Taxonomy" id="7719"/>
    <lineage>
        <taxon>Eukaryota</taxon>
        <taxon>Metazoa</taxon>
        <taxon>Chordata</taxon>
        <taxon>Tunicata</taxon>
        <taxon>Ascidiacea</taxon>
        <taxon>Phlebobranchia</taxon>
        <taxon>Cionidae</taxon>
        <taxon>Ciona</taxon>
    </lineage>
</organism>
<dbReference type="HOGENOM" id="CLU_3335298_0_0_1"/>
<keyword evidence="1" id="KW-0812">Transmembrane</keyword>
<reference evidence="3" key="1">
    <citation type="journal article" date="2002" name="Science">
        <title>The draft genome of Ciona intestinalis: insights into chordate and vertebrate origins.</title>
        <authorList>
            <person name="Dehal P."/>
            <person name="Satou Y."/>
            <person name="Campbell R.K."/>
            <person name="Chapman J."/>
            <person name="Degnan B."/>
            <person name="De Tomaso A."/>
            <person name="Davidson B."/>
            <person name="Di Gregorio A."/>
            <person name="Gelpke M."/>
            <person name="Goodstein D.M."/>
            <person name="Harafuji N."/>
            <person name="Hastings K.E."/>
            <person name="Ho I."/>
            <person name="Hotta K."/>
            <person name="Huang W."/>
            <person name="Kawashima T."/>
            <person name="Lemaire P."/>
            <person name="Martinez D."/>
            <person name="Meinertzhagen I.A."/>
            <person name="Necula S."/>
            <person name="Nonaka M."/>
            <person name="Putnam N."/>
            <person name="Rash S."/>
            <person name="Saiga H."/>
            <person name="Satake M."/>
            <person name="Terry A."/>
            <person name="Yamada L."/>
            <person name="Wang H.G."/>
            <person name="Awazu S."/>
            <person name="Azumi K."/>
            <person name="Boore J."/>
            <person name="Branno M."/>
            <person name="Chin-Bow S."/>
            <person name="DeSantis R."/>
            <person name="Doyle S."/>
            <person name="Francino P."/>
            <person name="Keys D.N."/>
            <person name="Haga S."/>
            <person name="Hayashi H."/>
            <person name="Hino K."/>
            <person name="Imai K.S."/>
            <person name="Inaba K."/>
            <person name="Kano S."/>
            <person name="Kobayashi K."/>
            <person name="Kobayashi M."/>
            <person name="Lee B.I."/>
            <person name="Makabe K.W."/>
            <person name="Manohar C."/>
            <person name="Matassi G."/>
            <person name="Medina M."/>
            <person name="Mochizuki Y."/>
            <person name="Mount S."/>
            <person name="Morishita T."/>
            <person name="Miura S."/>
            <person name="Nakayama A."/>
            <person name="Nishizaka S."/>
            <person name="Nomoto H."/>
            <person name="Ohta F."/>
            <person name="Oishi K."/>
            <person name="Rigoutsos I."/>
            <person name="Sano M."/>
            <person name="Sasaki A."/>
            <person name="Sasakura Y."/>
            <person name="Shoguchi E."/>
            <person name="Shin-i T."/>
            <person name="Spagnuolo A."/>
            <person name="Stainier D."/>
            <person name="Suzuki M.M."/>
            <person name="Tassy O."/>
            <person name="Takatori N."/>
            <person name="Tokuoka M."/>
            <person name="Yagi K."/>
            <person name="Yoshizaki F."/>
            <person name="Wada S."/>
            <person name="Zhang C."/>
            <person name="Hyatt P.D."/>
            <person name="Larimer F."/>
            <person name="Detter C."/>
            <person name="Doggett N."/>
            <person name="Glavina T."/>
            <person name="Hawkins T."/>
            <person name="Richardson P."/>
            <person name="Lucas S."/>
            <person name="Kohara Y."/>
            <person name="Levine M."/>
            <person name="Satoh N."/>
            <person name="Rokhsar D.S."/>
        </authorList>
    </citation>
    <scope>NUCLEOTIDE SEQUENCE [LARGE SCALE GENOMIC DNA]</scope>
</reference>
<dbReference type="Ensembl" id="ENSCINT00000035458.1">
    <property type="protein sequence ID" value="ENSCINP00000033559.1"/>
    <property type="gene ID" value="ENSCING00000020591.1"/>
</dbReference>
<keyword evidence="3" id="KW-1185">Reference proteome</keyword>
<evidence type="ECO:0000313" key="3">
    <source>
        <dbReference type="Proteomes" id="UP000008144"/>
    </source>
</evidence>
<name>H2XV75_CIOIN</name>
<evidence type="ECO:0000313" key="2">
    <source>
        <dbReference type="Ensembl" id="ENSCINP00000033559.1"/>
    </source>
</evidence>
<reference evidence="2" key="3">
    <citation type="submission" date="2025-09" db="UniProtKB">
        <authorList>
            <consortium name="Ensembl"/>
        </authorList>
    </citation>
    <scope>IDENTIFICATION</scope>
</reference>
<keyword evidence="1" id="KW-1133">Transmembrane helix</keyword>
<evidence type="ECO:0000256" key="1">
    <source>
        <dbReference type="SAM" id="Phobius"/>
    </source>
</evidence>
<protein>
    <submittedName>
        <fullName evidence="2">Uncharacterized protein</fullName>
    </submittedName>
</protein>
<dbReference type="Proteomes" id="UP000008144">
    <property type="component" value="Unassembled WGS sequence"/>
</dbReference>
<dbReference type="AlphaFoldDB" id="H2XV75"/>